<dbReference type="GO" id="GO:0016491">
    <property type="term" value="F:oxidoreductase activity"/>
    <property type="evidence" value="ECO:0007669"/>
    <property type="project" value="UniProtKB-KW"/>
</dbReference>
<dbReference type="PANTHER" id="PTHR11908">
    <property type="entry name" value="XANTHINE DEHYDROGENASE"/>
    <property type="match status" value="1"/>
</dbReference>
<dbReference type="SUPFAM" id="SSF56176">
    <property type="entry name" value="FAD-binding/transporter-associated domain-like"/>
    <property type="match status" value="1"/>
</dbReference>
<evidence type="ECO:0000256" key="6">
    <source>
        <dbReference type="ARBA" id="ARBA00022714"/>
    </source>
</evidence>
<dbReference type="InterPro" id="IPR037165">
    <property type="entry name" value="AldOxase/xan_DH_Mopterin-bd_sf"/>
</dbReference>
<dbReference type="Gene3D" id="1.10.150.120">
    <property type="entry name" value="[2Fe-2S]-binding domain"/>
    <property type="match status" value="1"/>
</dbReference>
<evidence type="ECO:0000256" key="4">
    <source>
        <dbReference type="ARBA" id="ARBA00011738"/>
    </source>
</evidence>
<dbReference type="PANTHER" id="PTHR11908:SF132">
    <property type="entry name" value="ALDEHYDE OXIDASE 1-RELATED"/>
    <property type="match status" value="1"/>
</dbReference>
<keyword evidence="6" id="KW-0408">Iron</keyword>
<evidence type="ECO:0000256" key="10">
    <source>
        <dbReference type="ARBA" id="ARBA00034078"/>
    </source>
</evidence>
<dbReference type="FunFam" id="3.30.465.10:FF:000013">
    <property type="entry name" value="Aldehyde oxidase"/>
    <property type="match status" value="1"/>
</dbReference>
<evidence type="ECO:0000256" key="9">
    <source>
        <dbReference type="ARBA" id="ARBA00023140"/>
    </source>
</evidence>
<keyword evidence="8" id="KW-0411">Iron-sulfur</keyword>
<dbReference type="InterPro" id="IPR016166">
    <property type="entry name" value="FAD-bd_PCMH"/>
</dbReference>
<comment type="cofactor">
    <cofactor evidence="1">
        <name>Mo-molybdopterin</name>
        <dbReference type="ChEBI" id="CHEBI:71302"/>
    </cofactor>
</comment>
<dbReference type="Pfam" id="PF02738">
    <property type="entry name" value="MoCoBD_1"/>
    <property type="match status" value="1"/>
</dbReference>
<keyword evidence="9" id="KW-0576">Peroxisome</keyword>
<dbReference type="InterPro" id="IPR005107">
    <property type="entry name" value="CO_DH_flav_C"/>
</dbReference>
<keyword evidence="5" id="KW-0500">Molybdenum</keyword>
<keyword evidence="7" id="KW-0560">Oxidoreductase</keyword>
<dbReference type="InterPro" id="IPR008274">
    <property type="entry name" value="AldOxase/xan_DH_MoCoBD1"/>
</dbReference>
<dbReference type="SMART" id="SM01092">
    <property type="entry name" value="CO_deh_flav_C"/>
    <property type="match status" value="1"/>
</dbReference>
<dbReference type="SUPFAM" id="SSF56003">
    <property type="entry name" value="Molybdenum cofactor-binding domain"/>
    <property type="match status" value="2"/>
</dbReference>
<organism evidence="12 13">
    <name type="scientific">Laodelphax striatellus</name>
    <name type="common">Small brown planthopper</name>
    <name type="synonym">Delphax striatella</name>
    <dbReference type="NCBI Taxonomy" id="195883"/>
    <lineage>
        <taxon>Eukaryota</taxon>
        <taxon>Metazoa</taxon>
        <taxon>Ecdysozoa</taxon>
        <taxon>Arthropoda</taxon>
        <taxon>Hexapoda</taxon>
        <taxon>Insecta</taxon>
        <taxon>Pterygota</taxon>
        <taxon>Neoptera</taxon>
        <taxon>Paraneoptera</taxon>
        <taxon>Hemiptera</taxon>
        <taxon>Auchenorrhyncha</taxon>
        <taxon>Fulgoroidea</taxon>
        <taxon>Delphacidae</taxon>
        <taxon>Criomorphinae</taxon>
        <taxon>Laodelphax</taxon>
    </lineage>
</organism>
<comment type="cofactor">
    <cofactor evidence="10">
        <name>[2Fe-2S] cluster</name>
        <dbReference type="ChEBI" id="CHEBI:190135"/>
    </cofactor>
</comment>
<dbReference type="Pfam" id="PF01315">
    <property type="entry name" value="Ald_Xan_dh_C"/>
    <property type="match status" value="1"/>
</dbReference>
<dbReference type="STRING" id="195883.A0A482WS31"/>
<evidence type="ECO:0000256" key="1">
    <source>
        <dbReference type="ARBA" id="ARBA00001924"/>
    </source>
</evidence>
<dbReference type="PROSITE" id="PS51387">
    <property type="entry name" value="FAD_PCMH"/>
    <property type="match status" value="1"/>
</dbReference>
<dbReference type="GO" id="GO:0051537">
    <property type="term" value="F:2 iron, 2 sulfur cluster binding"/>
    <property type="evidence" value="ECO:0007669"/>
    <property type="project" value="UniProtKB-KW"/>
</dbReference>
<dbReference type="FunFam" id="3.30.365.10:FF:000001">
    <property type="entry name" value="Xanthine dehydrogenase oxidase"/>
    <property type="match status" value="1"/>
</dbReference>
<evidence type="ECO:0000313" key="12">
    <source>
        <dbReference type="EMBL" id="RZF35840.1"/>
    </source>
</evidence>
<dbReference type="InterPro" id="IPR016208">
    <property type="entry name" value="Ald_Oxase/xanthine_DH-like"/>
</dbReference>
<dbReference type="InterPro" id="IPR036856">
    <property type="entry name" value="Ald_Oxase/Xan_DH_a/b_sf"/>
</dbReference>
<dbReference type="AlphaFoldDB" id="A0A482WS31"/>
<proteinExistence type="inferred from homology"/>
<dbReference type="InterPro" id="IPR002888">
    <property type="entry name" value="2Fe-2S-bd"/>
</dbReference>
<dbReference type="InterPro" id="IPR036318">
    <property type="entry name" value="FAD-bd_PCMH-like_sf"/>
</dbReference>
<keyword evidence="13" id="KW-1185">Reference proteome</keyword>
<dbReference type="SMR" id="A0A482WS31"/>
<dbReference type="Gene3D" id="3.30.390.50">
    <property type="entry name" value="CO dehydrogenase flavoprotein, C-terminal domain"/>
    <property type="match status" value="1"/>
</dbReference>
<evidence type="ECO:0000256" key="7">
    <source>
        <dbReference type="ARBA" id="ARBA00023002"/>
    </source>
</evidence>
<gene>
    <name evidence="12" type="ORF">LSTR_LSTR008946</name>
</gene>
<keyword evidence="6" id="KW-0001">2Fe-2S</keyword>
<dbReference type="Gene3D" id="3.30.365.10">
    <property type="entry name" value="Aldehyde oxidase/xanthine dehydrogenase, molybdopterin binding domain"/>
    <property type="match status" value="2"/>
</dbReference>
<dbReference type="SMART" id="SM01008">
    <property type="entry name" value="Ald_Xan_dh_C"/>
    <property type="match status" value="1"/>
</dbReference>
<comment type="similarity">
    <text evidence="3">Belongs to the xanthine dehydrogenase family.</text>
</comment>
<accession>A0A482WS31</accession>
<evidence type="ECO:0000259" key="11">
    <source>
        <dbReference type="PROSITE" id="PS51387"/>
    </source>
</evidence>
<comment type="caution">
    <text evidence="12">The sequence shown here is derived from an EMBL/GenBank/DDBJ whole genome shotgun (WGS) entry which is preliminary data.</text>
</comment>
<dbReference type="GO" id="GO:0071949">
    <property type="term" value="F:FAD binding"/>
    <property type="evidence" value="ECO:0007669"/>
    <property type="project" value="InterPro"/>
</dbReference>
<dbReference type="SUPFAM" id="SSF55447">
    <property type="entry name" value="CO dehydrogenase flavoprotein C-terminal domain-like"/>
    <property type="match status" value="1"/>
</dbReference>
<evidence type="ECO:0000256" key="8">
    <source>
        <dbReference type="ARBA" id="ARBA00023014"/>
    </source>
</evidence>
<dbReference type="EMBL" id="QKKF02027445">
    <property type="protein sequence ID" value="RZF35840.1"/>
    <property type="molecule type" value="Genomic_DNA"/>
</dbReference>
<evidence type="ECO:0000256" key="2">
    <source>
        <dbReference type="ARBA" id="ARBA00004275"/>
    </source>
</evidence>
<dbReference type="FunFam" id="3.30.390.50:FF:000003">
    <property type="entry name" value="Aldehyde oxidase1"/>
    <property type="match status" value="1"/>
</dbReference>
<evidence type="ECO:0000256" key="3">
    <source>
        <dbReference type="ARBA" id="ARBA00006849"/>
    </source>
</evidence>
<dbReference type="InterPro" id="IPR036884">
    <property type="entry name" value="2Fe-2S-bd_dom_sf"/>
</dbReference>
<dbReference type="Gene3D" id="3.30.465.10">
    <property type="match status" value="1"/>
</dbReference>
<comment type="subunit">
    <text evidence="4">Homodimer.</text>
</comment>
<dbReference type="InterPro" id="IPR000674">
    <property type="entry name" value="Ald_Oxase/Xan_DH_a/b"/>
</dbReference>
<dbReference type="Pfam" id="PF01799">
    <property type="entry name" value="Fer2_2"/>
    <property type="match status" value="1"/>
</dbReference>
<feature type="domain" description="FAD-binding PCMH-type" evidence="11">
    <location>
        <begin position="98"/>
        <end position="279"/>
    </location>
</feature>
<name>A0A482WS31_LAOST</name>
<dbReference type="Pfam" id="PF00941">
    <property type="entry name" value="FAD_binding_5"/>
    <property type="match status" value="1"/>
</dbReference>
<dbReference type="InParanoid" id="A0A482WS31"/>
<evidence type="ECO:0000256" key="5">
    <source>
        <dbReference type="ARBA" id="ARBA00022505"/>
    </source>
</evidence>
<reference evidence="12 13" key="1">
    <citation type="journal article" date="2017" name="Gigascience">
        <title>Genome sequence of the small brown planthopper, Laodelphax striatellus.</title>
        <authorList>
            <person name="Zhu J."/>
            <person name="Jiang F."/>
            <person name="Wang X."/>
            <person name="Yang P."/>
            <person name="Bao Y."/>
            <person name="Zhao W."/>
            <person name="Wang W."/>
            <person name="Lu H."/>
            <person name="Wang Q."/>
            <person name="Cui N."/>
            <person name="Li J."/>
            <person name="Chen X."/>
            <person name="Luo L."/>
            <person name="Yu J."/>
            <person name="Kang L."/>
            <person name="Cui F."/>
        </authorList>
    </citation>
    <scope>NUCLEOTIDE SEQUENCE [LARGE SCALE GENOMIC DNA]</scope>
    <source>
        <strain evidence="12">Lst14</strain>
    </source>
</reference>
<dbReference type="Gene3D" id="3.90.1170.50">
    <property type="entry name" value="Aldehyde oxidase/xanthine dehydrogenase, a/b hammerhead"/>
    <property type="match status" value="1"/>
</dbReference>
<dbReference type="SUPFAM" id="SSF54665">
    <property type="entry name" value="CO dehydrogenase molybdoprotein N-domain-like"/>
    <property type="match status" value="1"/>
</dbReference>
<evidence type="ECO:0000313" key="13">
    <source>
        <dbReference type="Proteomes" id="UP000291343"/>
    </source>
</evidence>
<dbReference type="Proteomes" id="UP000291343">
    <property type="component" value="Unassembled WGS sequence"/>
</dbReference>
<dbReference type="InterPro" id="IPR036683">
    <property type="entry name" value="CO_DH_flav_C_dom_sf"/>
</dbReference>
<comment type="subcellular location">
    <subcellularLocation>
        <location evidence="2">Peroxisome</location>
    </subcellularLocation>
</comment>
<dbReference type="InterPro" id="IPR016169">
    <property type="entry name" value="FAD-bd_PCMH_sub2"/>
</dbReference>
<protein>
    <recommendedName>
        <fullName evidence="11">FAD-binding PCMH-type domain-containing protein</fullName>
    </recommendedName>
</protein>
<dbReference type="OrthoDB" id="6594808at2759"/>
<sequence length="853" mass="95119">MNMYSLMQEKQNLTMKEIENSFGGNICRCTGYRPILDSFKSFAKDAPTSLIDKCIDIEELSSICLRTDENCSENCKSSCNKKSGADLEDERCSVLRLSLDDGSNWFRLTALREIFEVFNMIDDENYMLVGGNTAYGVYRPTSKVMYYIDVKGIRELSFANVYGSMLVMGANLTLSAAMEYFESISSNPNFAYAKQLAKHIDWVANVPVRNTGTIAGNLMIKHQHREFPSDIFLILETIGATLTIVDSYGVETNVGLIEFLHTKMHKKVITKIILPARRSPNYYFKTYKVMPRAQNAHAYVNAGFLFKLHDKDKFRVLERPRIVIGGINPDFFHAVKTEDYLSGKQLLDLAVIQEALSILEKEVKPDHVLPDASPQYRRGVAVSLLYKFILSLFPDALSPKIRSGGEVFERPVSTASQDFDTDESLWPVNKPMPKLEAYIQCSGEAQYTNDMHSIPGELFAAIVIAKKGPAESFTLDAKAALKMPGVYGFYSAKDIPGHNDFMSPRPAPDAGFTGEEIFASKRILFNGQALGVILAESQPIALQAAEMVNVQYLGVKKPVLQLTDIVDKQMTDRIVEIMRVDATDKKDNVKHHISGRYMVEEQYHYTMETQTCVCVPSDEGLNVYSSTQNATSTLWTVADALNIKEHMINVVVKRIGGGYGAKLTRSPQFAAICALGAHISQRAVRLVLTIETNMRAVGKRNSAIIDYQIIRCDILEDAGRSLNPQVDVGQVEGAYVMGLGYYLTEQIVFDPDSGKLLTDRTWTYKPPGAKDIPIDFRVTLLKNAGNPGGVFRSKATGEPALNLSVNVTFAIRRALESARKDAGLTQQWFTLKNPLTCERVWLEGSTSIKDMII</sequence>
<dbReference type="Pfam" id="PF03450">
    <property type="entry name" value="CO_deh_flav_C"/>
    <property type="match status" value="1"/>
</dbReference>
<dbReference type="GO" id="GO:0005777">
    <property type="term" value="C:peroxisome"/>
    <property type="evidence" value="ECO:0007669"/>
    <property type="project" value="UniProtKB-SubCell"/>
</dbReference>
<dbReference type="InterPro" id="IPR002346">
    <property type="entry name" value="Mopterin_DH_FAD-bd"/>
</dbReference>
<dbReference type="SUPFAM" id="SSF47741">
    <property type="entry name" value="CO dehydrogenase ISP C-domain like"/>
    <property type="match status" value="1"/>
</dbReference>
<keyword evidence="6" id="KW-0479">Metal-binding</keyword>
<dbReference type="GO" id="GO:0005506">
    <property type="term" value="F:iron ion binding"/>
    <property type="evidence" value="ECO:0007669"/>
    <property type="project" value="InterPro"/>
</dbReference>